<protein>
    <submittedName>
        <fullName evidence="2">Uncharacterized protein</fullName>
    </submittedName>
</protein>
<evidence type="ECO:0000256" key="1">
    <source>
        <dbReference type="SAM" id="MobiDB-lite"/>
    </source>
</evidence>
<proteinExistence type="predicted"/>
<reference evidence="2" key="1">
    <citation type="journal article" date="2020" name="Fungal Divers.">
        <title>Resolving the Mortierellaceae phylogeny through synthesis of multi-gene phylogenetics and phylogenomics.</title>
        <authorList>
            <person name="Vandepol N."/>
            <person name="Liber J."/>
            <person name="Desiro A."/>
            <person name="Na H."/>
            <person name="Kennedy M."/>
            <person name="Barry K."/>
            <person name="Grigoriev I.V."/>
            <person name="Miller A.N."/>
            <person name="O'Donnell K."/>
            <person name="Stajich J.E."/>
            <person name="Bonito G."/>
        </authorList>
    </citation>
    <scope>NUCLEOTIDE SEQUENCE</scope>
    <source>
        <strain evidence="2">KOD1015</strain>
    </source>
</reference>
<dbReference type="Proteomes" id="UP000780801">
    <property type="component" value="Unassembled WGS sequence"/>
</dbReference>
<feature type="compositionally biased region" description="Basic and acidic residues" evidence="1">
    <location>
        <begin position="1"/>
        <end position="11"/>
    </location>
</feature>
<sequence>MYQNKIPRDTHLLSGGEEDPVGYSGAGGAVHAVRAEGVVRAEVAADVVGVVDAEDVVDAADVAVNGKDAEDVADAEDVVKAVKAVDDVNANGTRNAHLGPQDPQDEIYSHHGTPAPSRMPAAI</sequence>
<dbReference type="AlphaFoldDB" id="A0A9P6FWS7"/>
<feature type="region of interest" description="Disordered" evidence="1">
    <location>
        <begin position="1"/>
        <end position="27"/>
    </location>
</feature>
<feature type="region of interest" description="Disordered" evidence="1">
    <location>
        <begin position="90"/>
        <end position="123"/>
    </location>
</feature>
<accession>A0A9P6FWS7</accession>
<organism evidence="2 3">
    <name type="scientific">Lunasporangiospora selenospora</name>
    <dbReference type="NCBI Taxonomy" id="979761"/>
    <lineage>
        <taxon>Eukaryota</taxon>
        <taxon>Fungi</taxon>
        <taxon>Fungi incertae sedis</taxon>
        <taxon>Mucoromycota</taxon>
        <taxon>Mortierellomycotina</taxon>
        <taxon>Mortierellomycetes</taxon>
        <taxon>Mortierellales</taxon>
        <taxon>Mortierellaceae</taxon>
        <taxon>Lunasporangiospora</taxon>
    </lineage>
</organism>
<keyword evidence="3" id="KW-1185">Reference proteome</keyword>
<dbReference type="EMBL" id="JAABOA010000904">
    <property type="protein sequence ID" value="KAF9582844.1"/>
    <property type="molecule type" value="Genomic_DNA"/>
</dbReference>
<gene>
    <name evidence="2" type="ORF">BGW38_010689</name>
</gene>
<comment type="caution">
    <text evidence="2">The sequence shown here is derived from an EMBL/GenBank/DDBJ whole genome shotgun (WGS) entry which is preliminary data.</text>
</comment>
<evidence type="ECO:0000313" key="3">
    <source>
        <dbReference type="Proteomes" id="UP000780801"/>
    </source>
</evidence>
<name>A0A9P6FWS7_9FUNG</name>
<evidence type="ECO:0000313" key="2">
    <source>
        <dbReference type="EMBL" id="KAF9582844.1"/>
    </source>
</evidence>